<gene>
    <name evidence="1" type="ORF">QXL92_02695</name>
</gene>
<dbReference type="AlphaFoldDB" id="A0AAJ1W0G0"/>
<sequence length="86" mass="9827">MSQYRRSIPFDPTKAYHYVDMGRLNYHNGPGRYPFPSEDAAIRFATEHKKIAHEHYGVDREVSVLYPDGRSVSIGLTLNEGESDVL</sequence>
<organism evidence="1 2">
    <name type="scientific">Mycobacterium paragordonae</name>
    <dbReference type="NCBI Taxonomy" id="1389713"/>
    <lineage>
        <taxon>Bacteria</taxon>
        <taxon>Bacillati</taxon>
        <taxon>Actinomycetota</taxon>
        <taxon>Actinomycetes</taxon>
        <taxon>Mycobacteriales</taxon>
        <taxon>Mycobacteriaceae</taxon>
        <taxon>Mycobacterium</taxon>
    </lineage>
</organism>
<dbReference type="EMBL" id="JAUFSA010000001">
    <property type="protein sequence ID" value="MDP7733666.1"/>
    <property type="molecule type" value="Genomic_DNA"/>
</dbReference>
<dbReference type="RefSeq" id="WP_306254596.1">
    <property type="nucleotide sequence ID" value="NZ_JAUFSA010000001.1"/>
</dbReference>
<protein>
    <submittedName>
        <fullName evidence="1">Uncharacterized protein</fullName>
    </submittedName>
</protein>
<accession>A0AAJ1W0G0</accession>
<proteinExistence type="predicted"/>
<name>A0AAJ1W0G0_9MYCO</name>
<dbReference type="Proteomes" id="UP001229081">
    <property type="component" value="Unassembled WGS sequence"/>
</dbReference>
<evidence type="ECO:0000313" key="2">
    <source>
        <dbReference type="Proteomes" id="UP001229081"/>
    </source>
</evidence>
<reference evidence="1" key="1">
    <citation type="submission" date="2023-06" db="EMBL/GenBank/DDBJ databases">
        <title>Identification of two novel mycobacterium reveal diversities and complexities of Mycobacterium gordonae clade.</title>
        <authorList>
            <person name="Matsumoto Y."/>
            <person name="Nakamura S."/>
            <person name="Motooka D."/>
            <person name="Fukushima K."/>
        </authorList>
    </citation>
    <scope>NUCLEOTIDE SEQUENCE</scope>
    <source>
        <strain evidence="1">TY812</strain>
    </source>
</reference>
<evidence type="ECO:0000313" key="1">
    <source>
        <dbReference type="EMBL" id="MDP7733666.1"/>
    </source>
</evidence>
<comment type="caution">
    <text evidence="1">The sequence shown here is derived from an EMBL/GenBank/DDBJ whole genome shotgun (WGS) entry which is preliminary data.</text>
</comment>